<protein>
    <submittedName>
        <fullName evidence="1">Uncharacterized protein</fullName>
    </submittedName>
</protein>
<dbReference type="HOGENOM" id="CLU_2103153_0_0_1"/>
<keyword evidence="2" id="KW-1185">Reference proteome</keyword>
<organism evidence="1 2">
    <name type="scientific">Oryza glaberrima</name>
    <name type="common">African rice</name>
    <dbReference type="NCBI Taxonomy" id="4538"/>
    <lineage>
        <taxon>Eukaryota</taxon>
        <taxon>Viridiplantae</taxon>
        <taxon>Streptophyta</taxon>
        <taxon>Embryophyta</taxon>
        <taxon>Tracheophyta</taxon>
        <taxon>Spermatophyta</taxon>
        <taxon>Magnoliopsida</taxon>
        <taxon>Liliopsida</taxon>
        <taxon>Poales</taxon>
        <taxon>Poaceae</taxon>
        <taxon>BOP clade</taxon>
        <taxon>Oryzoideae</taxon>
        <taxon>Oryzeae</taxon>
        <taxon>Oryzinae</taxon>
        <taxon>Oryza</taxon>
    </lineage>
</organism>
<dbReference type="EnsemblPlants" id="ORGLA03G0278200.1">
    <property type="protein sequence ID" value="ORGLA03G0278200.1"/>
    <property type="gene ID" value="ORGLA03G0278200"/>
</dbReference>
<reference evidence="1" key="1">
    <citation type="submission" date="2015-06" db="UniProtKB">
        <authorList>
            <consortium name="EnsemblPlants"/>
        </authorList>
    </citation>
    <scope>IDENTIFICATION</scope>
</reference>
<dbReference type="Gramene" id="ORGLA03G0278200.1">
    <property type="protein sequence ID" value="ORGLA03G0278200.1"/>
    <property type="gene ID" value="ORGLA03G0278200"/>
</dbReference>
<evidence type="ECO:0000313" key="2">
    <source>
        <dbReference type="Proteomes" id="UP000007306"/>
    </source>
</evidence>
<evidence type="ECO:0000313" key="1">
    <source>
        <dbReference type="EnsemblPlants" id="ORGLA03G0278200.1"/>
    </source>
</evidence>
<accession>I1PEI6</accession>
<sequence length="116" mass="12701">MAAERREAHKTTRTVPDIASLHDVTITKNEEAVRAKTETVITATTATITTIANGGCWAILAEDAAIMTTTMEIGAGTTTGDDDRILENPADVLVIVHRNQVTHHHHRQLPHPHRQI</sequence>
<reference evidence="1 2" key="2">
    <citation type="submission" date="2018-04" db="EMBL/GenBank/DDBJ databases">
        <title>OglaRS2 (Oryza glaberrima Reference Sequence Version 2).</title>
        <authorList>
            <person name="Zhang J."/>
            <person name="Kudrna D."/>
            <person name="Lee S."/>
            <person name="Talag J."/>
            <person name="Rajasekar S."/>
            <person name="Wing R.A."/>
        </authorList>
    </citation>
    <scope>NUCLEOTIDE SEQUENCE [LARGE SCALE GENOMIC DNA]</scope>
    <source>
        <strain evidence="1 2">cv. IRGC 96717</strain>
    </source>
</reference>
<dbReference type="Proteomes" id="UP000007306">
    <property type="component" value="Chromosome 3"/>
</dbReference>
<name>I1PEI6_ORYGL</name>
<proteinExistence type="predicted"/>
<dbReference type="AlphaFoldDB" id="I1PEI6"/>